<evidence type="ECO:0000256" key="2">
    <source>
        <dbReference type="SAM" id="Phobius"/>
    </source>
</evidence>
<accession>A0AAV3RQV8</accession>
<evidence type="ECO:0000313" key="3">
    <source>
        <dbReference type="EMBL" id="GAA0182205.1"/>
    </source>
</evidence>
<feature type="region of interest" description="Disordered" evidence="1">
    <location>
        <begin position="188"/>
        <end position="247"/>
    </location>
</feature>
<feature type="compositionally biased region" description="Low complexity" evidence="1">
    <location>
        <begin position="121"/>
        <end position="132"/>
    </location>
</feature>
<dbReference type="Proteomes" id="UP001454036">
    <property type="component" value="Unassembled WGS sequence"/>
</dbReference>
<comment type="caution">
    <text evidence="3">The sequence shown here is derived from an EMBL/GenBank/DDBJ whole genome shotgun (WGS) entry which is preliminary data.</text>
</comment>
<keyword evidence="2" id="KW-0472">Membrane</keyword>
<evidence type="ECO:0000313" key="4">
    <source>
        <dbReference type="Proteomes" id="UP001454036"/>
    </source>
</evidence>
<organism evidence="3 4">
    <name type="scientific">Lithospermum erythrorhizon</name>
    <name type="common">Purple gromwell</name>
    <name type="synonym">Lithospermum officinale var. erythrorhizon</name>
    <dbReference type="NCBI Taxonomy" id="34254"/>
    <lineage>
        <taxon>Eukaryota</taxon>
        <taxon>Viridiplantae</taxon>
        <taxon>Streptophyta</taxon>
        <taxon>Embryophyta</taxon>
        <taxon>Tracheophyta</taxon>
        <taxon>Spermatophyta</taxon>
        <taxon>Magnoliopsida</taxon>
        <taxon>eudicotyledons</taxon>
        <taxon>Gunneridae</taxon>
        <taxon>Pentapetalae</taxon>
        <taxon>asterids</taxon>
        <taxon>lamiids</taxon>
        <taxon>Boraginales</taxon>
        <taxon>Boraginaceae</taxon>
        <taxon>Boraginoideae</taxon>
        <taxon>Lithospermeae</taxon>
        <taxon>Lithospermum</taxon>
    </lineage>
</organism>
<feature type="compositionally biased region" description="Basic and acidic residues" evidence="1">
    <location>
        <begin position="299"/>
        <end position="320"/>
    </location>
</feature>
<gene>
    <name evidence="3" type="ORF">LIER_30336</name>
</gene>
<protein>
    <submittedName>
        <fullName evidence="3">Uncharacterized protein</fullName>
    </submittedName>
</protein>
<dbReference type="PANTHER" id="PTHR36810">
    <property type="entry name" value="BNACNNG47150D PROTEIN"/>
    <property type="match status" value="1"/>
</dbReference>
<keyword evidence="2" id="KW-0812">Transmembrane</keyword>
<feature type="compositionally biased region" description="Basic and acidic residues" evidence="1">
    <location>
        <begin position="350"/>
        <end position="360"/>
    </location>
</feature>
<sequence length="527" mass="58267">MPGTIQVSVVEFKSSSSSPTSLKVSIGRRGYETWDNGDFSFPLTTLRDNLIVALQDADGNEIAHTGVEIMLIVEKGSWDDYFPLDGGGEVHMKLQFFLSEEDRDRVRMMRESALRKKQQKESSVSVESSSTDSEQKITGMLNDILTIVPYRDTETSVPPKVVSAEDEAVGTSSLLGTGSEYYSQYNTMKEEEKSSATPNKQEDSHGTQVQKESVEVQGTTQRLAKVGLRPSPDQEVSYPQKLDDDPLHKYEVQKPIKKSPSAVWKMISAFETNLSQDTKLPVKSPNLKSQSDQIGKRTYWKDTDSKDVTKPAEMDSDFRPNETPSFASRKTVNISSGSQAGEILTAQNEKFTDSGREDVGSKGISNEPHEEDIDIKRIVGESSEVSNSRELVKLPLHLTRNSERTFSGKEVMSLFEKHEPEDSRAVESENPEPESKGEGVMSQGDPSKRKDRRGYGKQKNSRQDGSPGAPGGIVGQAIKIAIIVGFGVLVVLTRQREPRKSKKEAKDHFNGLSGFIDEAAFSVGPMD</sequence>
<feature type="region of interest" description="Disordered" evidence="1">
    <location>
        <begin position="110"/>
        <end position="135"/>
    </location>
</feature>
<feature type="compositionally biased region" description="Basic and acidic residues" evidence="1">
    <location>
        <begin position="188"/>
        <end position="205"/>
    </location>
</feature>
<keyword evidence="4" id="KW-1185">Reference proteome</keyword>
<feature type="region of interest" description="Disordered" evidence="1">
    <location>
        <begin position="277"/>
        <end position="472"/>
    </location>
</feature>
<reference evidence="3 4" key="1">
    <citation type="submission" date="2024-01" db="EMBL/GenBank/DDBJ databases">
        <title>The complete chloroplast genome sequence of Lithospermum erythrorhizon: insights into the phylogenetic relationship among Boraginaceae species and the maternal lineages of purple gromwells.</title>
        <authorList>
            <person name="Okada T."/>
            <person name="Watanabe K."/>
        </authorList>
    </citation>
    <scope>NUCLEOTIDE SEQUENCE [LARGE SCALE GENOMIC DNA]</scope>
</reference>
<evidence type="ECO:0000256" key="1">
    <source>
        <dbReference type="SAM" id="MobiDB-lite"/>
    </source>
</evidence>
<dbReference type="PANTHER" id="PTHR36810:SF1">
    <property type="entry name" value="OS05G0232200 PROTEIN"/>
    <property type="match status" value="1"/>
</dbReference>
<dbReference type="AlphaFoldDB" id="A0AAV3RQV8"/>
<feature type="transmembrane region" description="Helical" evidence="2">
    <location>
        <begin position="473"/>
        <end position="493"/>
    </location>
</feature>
<dbReference type="EMBL" id="BAABME010010811">
    <property type="protein sequence ID" value="GAA0182205.1"/>
    <property type="molecule type" value="Genomic_DNA"/>
</dbReference>
<feature type="compositionally biased region" description="Polar residues" evidence="1">
    <location>
        <begin position="206"/>
        <end position="222"/>
    </location>
</feature>
<name>A0AAV3RQV8_LITER</name>
<proteinExistence type="predicted"/>
<keyword evidence="2" id="KW-1133">Transmembrane helix</keyword>
<feature type="compositionally biased region" description="Basic and acidic residues" evidence="1">
    <location>
        <begin position="415"/>
        <end position="437"/>
    </location>
</feature>
<feature type="compositionally biased region" description="Polar residues" evidence="1">
    <location>
        <begin position="322"/>
        <end position="349"/>
    </location>
</feature>
<feature type="compositionally biased region" description="Basic residues" evidence="1">
    <location>
        <begin position="449"/>
        <end position="460"/>
    </location>
</feature>